<comment type="function">
    <text evidence="7">Destroys radicals which are normally produced within the cells and which are toxic to biological systems.</text>
</comment>
<feature type="compositionally biased region" description="Polar residues" evidence="8">
    <location>
        <begin position="13"/>
        <end position="25"/>
    </location>
</feature>
<dbReference type="PRINTS" id="PR01703">
    <property type="entry name" value="MNSODISMTASE"/>
</dbReference>
<evidence type="ECO:0000256" key="4">
    <source>
        <dbReference type="ARBA" id="ARBA00023004"/>
    </source>
</evidence>
<feature type="binding site" evidence="6">
    <location>
        <position position="198"/>
    </location>
    <ligand>
        <name>Mn(2+)</name>
        <dbReference type="ChEBI" id="CHEBI:29035"/>
    </ligand>
</feature>
<dbReference type="AlphaFoldDB" id="A0A1B4VBT8"/>
<dbReference type="Proteomes" id="UP000218899">
    <property type="component" value="Chromosome"/>
</dbReference>
<feature type="domain" description="Manganese/iron superoxide dismutase C-terminal" evidence="10">
    <location>
        <begin position="133"/>
        <end position="230"/>
    </location>
</feature>
<evidence type="ECO:0000256" key="5">
    <source>
        <dbReference type="ARBA" id="ARBA00049204"/>
    </source>
</evidence>
<keyword evidence="4" id="KW-0408">Iron</keyword>
<feature type="binding site" evidence="6">
    <location>
        <position position="202"/>
    </location>
    <ligand>
        <name>Mn(2+)</name>
        <dbReference type="ChEBI" id="CHEBI:29035"/>
    </ligand>
</feature>
<gene>
    <name evidence="11" type="ORF">SVA_1797</name>
</gene>
<dbReference type="InterPro" id="IPR001189">
    <property type="entry name" value="Mn/Fe_SOD"/>
</dbReference>
<dbReference type="Gene3D" id="1.10.287.990">
    <property type="entry name" value="Fe,Mn superoxide dismutase (SOD) domain"/>
    <property type="match status" value="1"/>
</dbReference>
<dbReference type="PANTHER" id="PTHR42769:SF3">
    <property type="entry name" value="SUPEROXIDE DISMUTASE [FE] 2, CHLOROPLASTIC"/>
    <property type="match status" value="1"/>
</dbReference>
<name>A0A1B4VBT8_9GAMM</name>
<feature type="region of interest" description="Disordered" evidence="8">
    <location>
        <begin position="10"/>
        <end position="35"/>
    </location>
</feature>
<evidence type="ECO:0000256" key="1">
    <source>
        <dbReference type="ARBA" id="ARBA00008714"/>
    </source>
</evidence>
<comment type="similarity">
    <text evidence="1 7">Belongs to the iron/manganese superoxide dismutase family.</text>
</comment>
<feature type="binding site" evidence="6">
    <location>
        <position position="116"/>
    </location>
    <ligand>
        <name>Mn(2+)</name>
        <dbReference type="ChEBI" id="CHEBI:29035"/>
    </ligand>
</feature>
<dbReference type="GO" id="GO:0004784">
    <property type="term" value="F:superoxide dismutase activity"/>
    <property type="evidence" value="ECO:0007669"/>
    <property type="project" value="UniProtKB-EC"/>
</dbReference>
<dbReference type="InterPro" id="IPR019832">
    <property type="entry name" value="Mn/Fe_SOD_C"/>
</dbReference>
<dbReference type="InterPro" id="IPR019833">
    <property type="entry name" value="Mn/Fe_SOD_BS"/>
</dbReference>
<dbReference type="EMBL" id="AP014936">
    <property type="protein sequence ID" value="BAU48351.1"/>
    <property type="molecule type" value="Genomic_DNA"/>
</dbReference>
<keyword evidence="3 7" id="KW-0560">Oxidoreductase</keyword>
<evidence type="ECO:0000256" key="8">
    <source>
        <dbReference type="SAM" id="MobiDB-lite"/>
    </source>
</evidence>
<dbReference type="InterPro" id="IPR036324">
    <property type="entry name" value="Mn/Fe_SOD_N_sf"/>
</dbReference>
<dbReference type="SUPFAM" id="SSF54719">
    <property type="entry name" value="Fe,Mn superoxide dismutase (SOD), C-terminal domain"/>
    <property type="match status" value="1"/>
</dbReference>
<dbReference type="Gene3D" id="3.55.40.20">
    <property type="entry name" value="Iron/manganese superoxide dismutase, C-terminal domain"/>
    <property type="match status" value="1"/>
</dbReference>
<evidence type="ECO:0000313" key="11">
    <source>
        <dbReference type="EMBL" id="BAU48351.1"/>
    </source>
</evidence>
<evidence type="ECO:0000259" key="10">
    <source>
        <dbReference type="Pfam" id="PF02777"/>
    </source>
</evidence>
<sequence>MQRLRFAVAVSAPSATPNDKGTDMNTADAKSHPSAGATSLTLAPLPYADNALDPVITAHTLGFHYGKHHAGYVHNLNRLIAGTRFADLSLDEIVSATAGQAGSAAIFNNAAQVWNHTFYWNSMRPKGGGEPPAALREKMEASFGSVEACKKALAAAATSQFGSGWAWLVLDLGRLSVVTTANANVPWTAGMKPLLAIDVWEHAYYLDYQNRRADYVNAVLDRLINWEFALQNMG</sequence>
<dbReference type="KEGG" id="sva:SVA_1797"/>
<evidence type="ECO:0000256" key="2">
    <source>
        <dbReference type="ARBA" id="ARBA00022723"/>
    </source>
</evidence>
<dbReference type="Pfam" id="PF00081">
    <property type="entry name" value="Sod_Fe_N"/>
    <property type="match status" value="1"/>
</dbReference>
<dbReference type="EC" id="1.15.1.1" evidence="7"/>
<evidence type="ECO:0000259" key="9">
    <source>
        <dbReference type="Pfam" id="PF00081"/>
    </source>
</evidence>
<feature type="binding site" evidence="6">
    <location>
        <position position="64"/>
    </location>
    <ligand>
        <name>Mn(2+)</name>
        <dbReference type="ChEBI" id="CHEBI:29035"/>
    </ligand>
</feature>
<keyword evidence="2 6" id="KW-0479">Metal-binding</keyword>
<comment type="catalytic activity">
    <reaction evidence="5 7">
        <text>2 superoxide + 2 H(+) = H2O2 + O2</text>
        <dbReference type="Rhea" id="RHEA:20696"/>
        <dbReference type="ChEBI" id="CHEBI:15378"/>
        <dbReference type="ChEBI" id="CHEBI:15379"/>
        <dbReference type="ChEBI" id="CHEBI:16240"/>
        <dbReference type="ChEBI" id="CHEBI:18421"/>
        <dbReference type="EC" id="1.15.1.1"/>
    </reaction>
</comment>
<dbReference type="Pfam" id="PF02777">
    <property type="entry name" value="Sod_Fe_C"/>
    <property type="match status" value="1"/>
</dbReference>
<protein>
    <recommendedName>
        <fullName evidence="7">Superoxide dismutase</fullName>
        <ecNumber evidence="7">1.15.1.1</ecNumber>
    </recommendedName>
</protein>
<evidence type="ECO:0000256" key="6">
    <source>
        <dbReference type="PIRSR" id="PIRSR000349-1"/>
    </source>
</evidence>
<dbReference type="FunFam" id="1.10.287.990:FF:000002">
    <property type="entry name" value="Superoxide dismutase"/>
    <property type="match status" value="1"/>
</dbReference>
<dbReference type="PANTHER" id="PTHR42769">
    <property type="entry name" value="SUPEROXIDE DISMUTASE"/>
    <property type="match status" value="1"/>
</dbReference>
<dbReference type="InterPro" id="IPR036314">
    <property type="entry name" value="SOD_C_sf"/>
</dbReference>
<dbReference type="InterPro" id="IPR019831">
    <property type="entry name" value="Mn/Fe_SOD_N"/>
</dbReference>
<keyword evidence="12" id="KW-1185">Reference proteome</keyword>
<evidence type="ECO:0000313" key="12">
    <source>
        <dbReference type="Proteomes" id="UP000218899"/>
    </source>
</evidence>
<proteinExistence type="inferred from homology"/>
<accession>A0A1B4VBT8</accession>
<dbReference type="PROSITE" id="PS00088">
    <property type="entry name" value="SOD_MN"/>
    <property type="match status" value="1"/>
</dbReference>
<reference evidence="11 12" key="1">
    <citation type="submission" date="2015-08" db="EMBL/GenBank/DDBJ databases">
        <title>Complete genome sequence of Sulfurifustis variabilis.</title>
        <authorList>
            <person name="Miura A."/>
            <person name="Kojima H."/>
            <person name="Fukui M."/>
        </authorList>
    </citation>
    <scope>NUCLEOTIDE SEQUENCE [LARGE SCALE GENOMIC DNA]</scope>
    <source>
        <strain evidence="12">skN76</strain>
    </source>
</reference>
<feature type="domain" description="Manganese/iron superoxide dismutase N-terminal" evidence="9">
    <location>
        <begin position="41"/>
        <end position="123"/>
    </location>
</feature>
<evidence type="ECO:0000256" key="7">
    <source>
        <dbReference type="RuleBase" id="RU000414"/>
    </source>
</evidence>
<dbReference type="PIRSF" id="PIRSF000349">
    <property type="entry name" value="SODismutase"/>
    <property type="match status" value="1"/>
</dbReference>
<evidence type="ECO:0000256" key="3">
    <source>
        <dbReference type="ARBA" id="ARBA00023002"/>
    </source>
</evidence>
<dbReference type="SUPFAM" id="SSF46609">
    <property type="entry name" value="Fe,Mn superoxide dismutase (SOD), N-terminal domain"/>
    <property type="match status" value="1"/>
</dbReference>
<dbReference type="GO" id="GO:0046872">
    <property type="term" value="F:metal ion binding"/>
    <property type="evidence" value="ECO:0007669"/>
    <property type="project" value="UniProtKB-KW"/>
</dbReference>
<organism evidence="11 12">
    <name type="scientific">Sulfurifustis variabilis</name>
    <dbReference type="NCBI Taxonomy" id="1675686"/>
    <lineage>
        <taxon>Bacteria</taxon>
        <taxon>Pseudomonadati</taxon>
        <taxon>Pseudomonadota</taxon>
        <taxon>Gammaproteobacteria</taxon>
        <taxon>Acidiferrobacterales</taxon>
        <taxon>Acidiferrobacteraceae</taxon>
        <taxon>Sulfurifustis</taxon>
    </lineage>
</organism>